<feature type="compositionally biased region" description="Polar residues" evidence="5">
    <location>
        <begin position="144"/>
        <end position="153"/>
    </location>
</feature>
<dbReference type="PANTHER" id="PTHR23510:SF64">
    <property type="entry name" value="INNER MEMBRANE TRANSPORT PROTEIN YAJR"/>
    <property type="match status" value="1"/>
</dbReference>
<evidence type="ECO:0000313" key="8">
    <source>
        <dbReference type="Proteomes" id="UP000294933"/>
    </source>
</evidence>
<name>A0A4Y7PZ09_9AGAM</name>
<proteinExistence type="predicted"/>
<dbReference type="EMBL" id="ML170188">
    <property type="protein sequence ID" value="TDL20375.1"/>
    <property type="molecule type" value="Genomic_DNA"/>
</dbReference>
<evidence type="ECO:0000256" key="4">
    <source>
        <dbReference type="ARBA" id="ARBA00023136"/>
    </source>
</evidence>
<dbReference type="Gene3D" id="1.20.1250.20">
    <property type="entry name" value="MFS general substrate transporter like domains"/>
    <property type="match status" value="1"/>
</dbReference>
<dbReference type="SUPFAM" id="SSF103473">
    <property type="entry name" value="MFS general substrate transporter"/>
    <property type="match status" value="1"/>
</dbReference>
<feature type="region of interest" description="Disordered" evidence="5">
    <location>
        <begin position="127"/>
        <end position="164"/>
    </location>
</feature>
<evidence type="ECO:0000313" key="7">
    <source>
        <dbReference type="EMBL" id="TDL20375.1"/>
    </source>
</evidence>
<evidence type="ECO:0008006" key="9">
    <source>
        <dbReference type="Google" id="ProtNLM"/>
    </source>
</evidence>
<keyword evidence="8" id="KW-1185">Reference proteome</keyword>
<evidence type="ECO:0000256" key="3">
    <source>
        <dbReference type="ARBA" id="ARBA00022989"/>
    </source>
</evidence>
<feature type="transmembrane region" description="Helical" evidence="6">
    <location>
        <begin position="239"/>
        <end position="262"/>
    </location>
</feature>
<keyword evidence="4 6" id="KW-0472">Membrane</keyword>
<dbReference type="VEuPathDB" id="FungiDB:BD410DRAFT_804951"/>
<sequence length="270" mass="29525">MALANVLYGLAYRAKVQGVGFTFSMYTKRYCSDTRIVGIRRHTTLAGYLVLGQGIGMSAGPFFGGLLYKVGFKNSVFNGYLAPGWIMADVWIAFWIAATILFDDVPDSPRHEAIEWPSINIMTPAVDDQSKQPEESSSRPESPTLQSPTSAPLPSTEHESFRTTPKQHGHVVNVHYAGLFICWFLVALGFNLATTCTLSLLSKQLPPSWNARTSLAILYSKFIGRVTGSMWGGSGVHVGIRNCIGLEIAFVGIGGLLFTTLWRELKAKTG</sequence>
<gene>
    <name evidence="7" type="ORF">BD410DRAFT_804951</name>
</gene>
<feature type="transmembrane region" description="Helical" evidence="6">
    <location>
        <begin position="176"/>
        <end position="201"/>
    </location>
</feature>
<feature type="transmembrane region" description="Helical" evidence="6">
    <location>
        <begin position="45"/>
        <end position="68"/>
    </location>
</feature>
<dbReference type="InterPro" id="IPR036259">
    <property type="entry name" value="MFS_trans_sf"/>
</dbReference>
<accession>A0A4Y7PZ09</accession>
<dbReference type="AlphaFoldDB" id="A0A4Y7PZ09"/>
<dbReference type="OrthoDB" id="2015447at2759"/>
<organism evidence="7 8">
    <name type="scientific">Rickenella mellea</name>
    <dbReference type="NCBI Taxonomy" id="50990"/>
    <lineage>
        <taxon>Eukaryota</taxon>
        <taxon>Fungi</taxon>
        <taxon>Dikarya</taxon>
        <taxon>Basidiomycota</taxon>
        <taxon>Agaricomycotina</taxon>
        <taxon>Agaricomycetes</taxon>
        <taxon>Hymenochaetales</taxon>
        <taxon>Rickenellaceae</taxon>
        <taxon>Rickenella</taxon>
    </lineage>
</organism>
<dbReference type="InterPro" id="IPR051068">
    <property type="entry name" value="MFS_Domain-Containing_Protein"/>
</dbReference>
<keyword evidence="3 6" id="KW-1133">Transmembrane helix</keyword>
<evidence type="ECO:0000256" key="6">
    <source>
        <dbReference type="SAM" id="Phobius"/>
    </source>
</evidence>
<comment type="subcellular location">
    <subcellularLocation>
        <location evidence="1">Membrane</location>
        <topology evidence="1">Multi-pass membrane protein</topology>
    </subcellularLocation>
</comment>
<feature type="transmembrane region" description="Helical" evidence="6">
    <location>
        <begin position="80"/>
        <end position="102"/>
    </location>
</feature>
<keyword evidence="2 6" id="KW-0812">Transmembrane</keyword>
<evidence type="ECO:0000256" key="5">
    <source>
        <dbReference type="SAM" id="MobiDB-lite"/>
    </source>
</evidence>
<reference evidence="7 8" key="1">
    <citation type="submission" date="2018-06" db="EMBL/GenBank/DDBJ databases">
        <title>A transcriptomic atlas of mushroom development highlights an independent origin of complex multicellularity.</title>
        <authorList>
            <consortium name="DOE Joint Genome Institute"/>
            <person name="Krizsan K."/>
            <person name="Almasi E."/>
            <person name="Merenyi Z."/>
            <person name="Sahu N."/>
            <person name="Viragh M."/>
            <person name="Koszo T."/>
            <person name="Mondo S."/>
            <person name="Kiss B."/>
            <person name="Balint B."/>
            <person name="Kues U."/>
            <person name="Barry K."/>
            <person name="Hegedus J.C."/>
            <person name="Henrissat B."/>
            <person name="Johnson J."/>
            <person name="Lipzen A."/>
            <person name="Ohm R."/>
            <person name="Nagy I."/>
            <person name="Pangilinan J."/>
            <person name="Yan J."/>
            <person name="Xiong Y."/>
            <person name="Grigoriev I.V."/>
            <person name="Hibbett D.S."/>
            <person name="Nagy L.G."/>
        </authorList>
    </citation>
    <scope>NUCLEOTIDE SEQUENCE [LARGE SCALE GENOMIC DNA]</scope>
    <source>
        <strain evidence="7 8">SZMC22713</strain>
    </source>
</reference>
<dbReference type="GO" id="GO:0016020">
    <property type="term" value="C:membrane"/>
    <property type="evidence" value="ECO:0007669"/>
    <property type="project" value="UniProtKB-SubCell"/>
</dbReference>
<feature type="compositionally biased region" description="Basic and acidic residues" evidence="5">
    <location>
        <begin position="128"/>
        <end position="138"/>
    </location>
</feature>
<evidence type="ECO:0000256" key="1">
    <source>
        <dbReference type="ARBA" id="ARBA00004141"/>
    </source>
</evidence>
<protein>
    <recommendedName>
        <fullName evidence="9">MFS general substrate transporter</fullName>
    </recommendedName>
</protein>
<dbReference type="PANTHER" id="PTHR23510">
    <property type="entry name" value="INNER MEMBRANE TRANSPORT PROTEIN YAJR"/>
    <property type="match status" value="1"/>
</dbReference>
<evidence type="ECO:0000256" key="2">
    <source>
        <dbReference type="ARBA" id="ARBA00022692"/>
    </source>
</evidence>
<dbReference type="STRING" id="50990.A0A4Y7PZ09"/>
<dbReference type="Proteomes" id="UP000294933">
    <property type="component" value="Unassembled WGS sequence"/>
</dbReference>